<dbReference type="SMART" id="SM01092">
    <property type="entry name" value="CO_deh_flav_C"/>
    <property type="match status" value="1"/>
</dbReference>
<dbReference type="GO" id="GO:0071949">
    <property type="term" value="F:FAD binding"/>
    <property type="evidence" value="ECO:0007669"/>
    <property type="project" value="InterPro"/>
</dbReference>
<dbReference type="Pfam" id="PF00941">
    <property type="entry name" value="FAD_binding_5"/>
    <property type="match status" value="1"/>
</dbReference>
<gene>
    <name evidence="5" type="ORF">SAMN02982917_0952</name>
</gene>
<proteinExistence type="predicted"/>
<dbReference type="AlphaFoldDB" id="A0A1X7DTN8"/>
<dbReference type="Proteomes" id="UP000192936">
    <property type="component" value="Unassembled WGS sequence"/>
</dbReference>
<protein>
    <submittedName>
        <fullName evidence="5">Carbon-monoxide dehydrogenase medium subunit</fullName>
    </submittedName>
</protein>
<organism evidence="5 6">
    <name type="scientific">Azospirillum oryzae</name>
    <dbReference type="NCBI Taxonomy" id="286727"/>
    <lineage>
        <taxon>Bacteria</taxon>
        <taxon>Pseudomonadati</taxon>
        <taxon>Pseudomonadota</taxon>
        <taxon>Alphaproteobacteria</taxon>
        <taxon>Rhodospirillales</taxon>
        <taxon>Azospirillaceae</taxon>
        <taxon>Azospirillum</taxon>
    </lineage>
</organism>
<reference evidence="5 6" key="1">
    <citation type="submission" date="2017-04" db="EMBL/GenBank/DDBJ databases">
        <authorList>
            <person name="Afonso C.L."/>
            <person name="Miller P.J."/>
            <person name="Scott M.A."/>
            <person name="Spackman E."/>
            <person name="Goraichik I."/>
            <person name="Dimitrov K.M."/>
            <person name="Suarez D.L."/>
            <person name="Swayne D.E."/>
        </authorList>
    </citation>
    <scope>NUCLEOTIDE SEQUENCE [LARGE SCALE GENOMIC DNA]</scope>
    <source>
        <strain evidence="5 6">A2P</strain>
    </source>
</reference>
<name>A0A1X7DTN8_9PROT</name>
<keyword evidence="3" id="KW-0560">Oxidoreductase</keyword>
<dbReference type="InterPro" id="IPR016166">
    <property type="entry name" value="FAD-bd_PCMH"/>
</dbReference>
<dbReference type="InterPro" id="IPR036318">
    <property type="entry name" value="FAD-bd_PCMH-like_sf"/>
</dbReference>
<dbReference type="InterPro" id="IPR051312">
    <property type="entry name" value="Diverse_Substr_Oxidored"/>
</dbReference>
<dbReference type="Gene3D" id="3.30.465.10">
    <property type="match status" value="1"/>
</dbReference>
<feature type="domain" description="FAD-binding PCMH-type" evidence="4">
    <location>
        <begin position="1"/>
        <end position="177"/>
    </location>
</feature>
<keyword evidence="2" id="KW-0274">FAD</keyword>
<evidence type="ECO:0000313" key="6">
    <source>
        <dbReference type="Proteomes" id="UP000192936"/>
    </source>
</evidence>
<dbReference type="InterPro" id="IPR036683">
    <property type="entry name" value="CO_DH_flav_C_dom_sf"/>
</dbReference>
<dbReference type="EMBL" id="FXAK01000001">
    <property type="protein sequence ID" value="SMF21077.1"/>
    <property type="molecule type" value="Genomic_DNA"/>
</dbReference>
<dbReference type="PROSITE" id="PS51387">
    <property type="entry name" value="FAD_PCMH"/>
    <property type="match status" value="1"/>
</dbReference>
<dbReference type="Gene3D" id="3.30.390.50">
    <property type="entry name" value="CO dehydrogenase flavoprotein, C-terminal domain"/>
    <property type="match status" value="1"/>
</dbReference>
<dbReference type="InterPro" id="IPR016169">
    <property type="entry name" value="FAD-bd_PCMH_sub2"/>
</dbReference>
<dbReference type="PANTHER" id="PTHR42659:SF2">
    <property type="entry name" value="XANTHINE DEHYDROGENASE SUBUNIT C-RELATED"/>
    <property type="match status" value="1"/>
</dbReference>
<evidence type="ECO:0000256" key="2">
    <source>
        <dbReference type="ARBA" id="ARBA00022827"/>
    </source>
</evidence>
<dbReference type="Pfam" id="PF03450">
    <property type="entry name" value="CO_deh_flav_C"/>
    <property type="match status" value="1"/>
</dbReference>
<dbReference type="Gene3D" id="3.30.43.10">
    <property type="entry name" value="Uridine Diphospho-n-acetylenolpyruvylglucosamine Reductase, domain 2"/>
    <property type="match status" value="1"/>
</dbReference>
<dbReference type="GO" id="GO:0016491">
    <property type="term" value="F:oxidoreductase activity"/>
    <property type="evidence" value="ECO:0007669"/>
    <property type="project" value="UniProtKB-KW"/>
</dbReference>
<evidence type="ECO:0000256" key="3">
    <source>
        <dbReference type="ARBA" id="ARBA00023002"/>
    </source>
</evidence>
<dbReference type="STRING" id="286727.SAMN02982917_0952"/>
<accession>A0A1X7DTN8</accession>
<dbReference type="OrthoDB" id="9793944at2"/>
<keyword evidence="1" id="KW-0285">Flavoprotein</keyword>
<evidence type="ECO:0000259" key="4">
    <source>
        <dbReference type="PROSITE" id="PS51387"/>
    </source>
</evidence>
<dbReference type="InterPro" id="IPR002346">
    <property type="entry name" value="Mopterin_DH_FAD-bd"/>
</dbReference>
<evidence type="ECO:0000256" key="1">
    <source>
        <dbReference type="ARBA" id="ARBA00022630"/>
    </source>
</evidence>
<dbReference type="SUPFAM" id="SSF56176">
    <property type="entry name" value="FAD-binding/transporter-associated domain-like"/>
    <property type="match status" value="1"/>
</dbReference>
<dbReference type="PANTHER" id="PTHR42659">
    <property type="entry name" value="XANTHINE DEHYDROGENASE SUBUNIT C-RELATED"/>
    <property type="match status" value="1"/>
</dbReference>
<evidence type="ECO:0000313" key="5">
    <source>
        <dbReference type="EMBL" id="SMF21077.1"/>
    </source>
</evidence>
<dbReference type="InterPro" id="IPR005107">
    <property type="entry name" value="CO_DH_flav_C"/>
</dbReference>
<dbReference type="InterPro" id="IPR016167">
    <property type="entry name" value="FAD-bd_PCMH_sub1"/>
</dbReference>
<dbReference type="RefSeq" id="WP_085082748.1">
    <property type="nucleotide sequence ID" value="NZ_FXAK01000001.1"/>
</dbReference>
<dbReference type="SUPFAM" id="SSF55447">
    <property type="entry name" value="CO dehydrogenase flavoprotein C-terminal domain-like"/>
    <property type="match status" value="1"/>
</dbReference>
<sequence length="289" mass="30185">MKAPPFAYRRVDSVAAAAALLREHGDEARLIAGGQTLLATLGMRLSEPSLLIDIRGITEMQGIAVADGHLRIGALARHVDVERSALVARHLPLLSLAAPHIAHAAIRNRGTFGGSIAFADPAAEWPACTVAADGALTLSDGTRSRTVAATDFFLGLYQTALRPDELITAVQFPLPGPQRRFAFTELARRHGDYATVGVALAGDVTDGRLDNPRIVYFGIGGTPVRARAAEAALAGGRAEPAALDRAVAELGGELAPAGDLYAAAATKLHLAGVLLRRGIQSLMAEDVQS</sequence>